<dbReference type="EMBL" id="CAJNOW010013962">
    <property type="protein sequence ID" value="CAF1627458.1"/>
    <property type="molecule type" value="Genomic_DNA"/>
</dbReference>
<feature type="transmembrane region" description="Helical" evidence="1">
    <location>
        <begin position="258"/>
        <end position="279"/>
    </location>
</feature>
<keyword evidence="2" id="KW-0732">Signal</keyword>
<comment type="caution">
    <text evidence="4">The sequence shown here is derived from an EMBL/GenBank/DDBJ whole genome shotgun (WGS) entry which is preliminary data.</text>
</comment>
<dbReference type="PANTHER" id="PTHR33538">
    <property type="entry name" value="PROTEIN GAMETE EXPRESSED 1"/>
    <property type="match status" value="1"/>
</dbReference>
<dbReference type="Proteomes" id="UP000663824">
    <property type="component" value="Unassembled WGS sequence"/>
</dbReference>
<evidence type="ECO:0000313" key="8">
    <source>
        <dbReference type="EMBL" id="CAF3823927.1"/>
    </source>
</evidence>
<evidence type="ECO:0000313" key="12">
    <source>
        <dbReference type="Proteomes" id="UP000663866"/>
    </source>
</evidence>
<dbReference type="EMBL" id="CAJNRE010003516">
    <property type="protein sequence ID" value="CAF2024002.1"/>
    <property type="molecule type" value="Genomic_DNA"/>
</dbReference>
<keyword evidence="1" id="KW-1133">Transmembrane helix</keyword>
<evidence type="ECO:0000313" key="6">
    <source>
        <dbReference type="EMBL" id="CAF2109548.1"/>
    </source>
</evidence>
<evidence type="ECO:0000313" key="10">
    <source>
        <dbReference type="EMBL" id="CAF3938308.1"/>
    </source>
</evidence>
<dbReference type="PANTHER" id="PTHR33538:SF2">
    <property type="entry name" value="PROTEIN GAMETE EXPRESSED 1"/>
    <property type="match status" value="1"/>
</dbReference>
<keyword evidence="1" id="KW-0472">Membrane</keyword>
<dbReference type="EMBL" id="CAJNRF010009407">
    <property type="protein sequence ID" value="CAF2109548.1"/>
    <property type="molecule type" value="Genomic_DNA"/>
</dbReference>
<organism evidence="4 11">
    <name type="scientific">Rotaria magnacalcarata</name>
    <dbReference type="NCBI Taxonomy" id="392030"/>
    <lineage>
        <taxon>Eukaryota</taxon>
        <taxon>Metazoa</taxon>
        <taxon>Spiralia</taxon>
        <taxon>Gnathifera</taxon>
        <taxon>Rotifera</taxon>
        <taxon>Eurotatoria</taxon>
        <taxon>Bdelloidea</taxon>
        <taxon>Philodinida</taxon>
        <taxon>Philodinidae</taxon>
        <taxon>Rotaria</taxon>
    </lineage>
</organism>
<dbReference type="Proteomes" id="UP000663855">
    <property type="component" value="Unassembled WGS sequence"/>
</dbReference>
<dbReference type="Proteomes" id="UP000663866">
    <property type="component" value="Unassembled WGS sequence"/>
</dbReference>
<name>A0A816CQN3_9BILA</name>
<reference evidence="4" key="1">
    <citation type="submission" date="2021-02" db="EMBL/GenBank/DDBJ databases">
        <authorList>
            <person name="Nowell W R."/>
        </authorList>
    </citation>
    <scope>NUCLEOTIDE SEQUENCE</scope>
</reference>
<accession>A0A816CQN3</accession>
<evidence type="ECO:0000313" key="7">
    <source>
        <dbReference type="EMBL" id="CAF3795477.1"/>
    </source>
</evidence>
<gene>
    <name evidence="7" type="ORF">BYL167_LOCUS2693</name>
    <name evidence="3" type="ORF">CJN711_LOCUS20550</name>
    <name evidence="8" type="ORF">GIL414_LOCUS2389</name>
    <name evidence="4" type="ORF">KQP761_LOCUS25587</name>
    <name evidence="5" type="ORF">MBJ925_LOCUS9408</name>
    <name evidence="10" type="ORF">OVN521_LOCUS11537</name>
    <name evidence="9" type="ORF">SMN809_LOCUS4694</name>
    <name evidence="6" type="ORF">WKI299_LOCUS21992</name>
</gene>
<evidence type="ECO:0000256" key="1">
    <source>
        <dbReference type="SAM" id="Phobius"/>
    </source>
</evidence>
<dbReference type="EMBL" id="CAJNOV010009615">
    <property type="protein sequence ID" value="CAF1373183.1"/>
    <property type="molecule type" value="Genomic_DNA"/>
</dbReference>
<dbReference type="EMBL" id="CAJOBI010001110">
    <property type="protein sequence ID" value="CAF3863816.1"/>
    <property type="molecule type" value="Genomic_DNA"/>
</dbReference>
<sequence length="378" mass="43820">MHILSQILFFILLIISINSLDTNLLSNDVQPCLSRSMERIFLEYQQEKFDCSSLPSQIRIRLAIHFTFCHLNSTGINPKNICSLSSLDRNLNECLKNITKNSFAYLTYTNFVPHIQSICYAIETQQWHSHARDTVLEINRHTSQIESETKQLLIEQETMQVSLDQALVVNQDSVDDALNVDRFLQVAQSDVDELRGHLYTKDKAQIQLIQQILETLFNIQTSLFTDAFGLSSYFFYAISLIGIHLLTIPERTNDSKFWLILLWAGLIAIERYMLIFSSYSQTILYDALWRFRQLWFFVSCLTFAYHAVKYRNYYKENQKLIDEINRKHKKLEIAARKCLNVINQLNITDDSISDDAISCSSENNGTSTSSISTDEELK</sequence>
<feature type="chain" id="PRO_5036229783" evidence="2">
    <location>
        <begin position="20"/>
        <end position="378"/>
    </location>
</feature>
<dbReference type="EMBL" id="CAJOBH010000479">
    <property type="protein sequence ID" value="CAF3795477.1"/>
    <property type="molecule type" value="Genomic_DNA"/>
</dbReference>
<protein>
    <submittedName>
        <fullName evidence="4">Uncharacterized protein</fullName>
    </submittedName>
</protein>
<feature type="signal peptide" evidence="2">
    <location>
        <begin position="1"/>
        <end position="19"/>
    </location>
</feature>
<evidence type="ECO:0000313" key="4">
    <source>
        <dbReference type="EMBL" id="CAF1627458.1"/>
    </source>
</evidence>
<dbReference type="Proteomes" id="UP000676336">
    <property type="component" value="Unassembled WGS sequence"/>
</dbReference>
<dbReference type="Proteomes" id="UP000663856">
    <property type="component" value="Unassembled WGS sequence"/>
</dbReference>
<feature type="transmembrane region" description="Helical" evidence="1">
    <location>
        <begin position="227"/>
        <end position="246"/>
    </location>
</feature>
<proteinExistence type="predicted"/>
<evidence type="ECO:0000313" key="11">
    <source>
        <dbReference type="Proteomes" id="UP000663834"/>
    </source>
</evidence>
<feature type="transmembrane region" description="Helical" evidence="1">
    <location>
        <begin position="291"/>
        <end position="308"/>
    </location>
</feature>
<evidence type="ECO:0000256" key="2">
    <source>
        <dbReference type="SAM" id="SignalP"/>
    </source>
</evidence>
<dbReference type="OrthoDB" id="377549at2759"/>
<evidence type="ECO:0000313" key="5">
    <source>
        <dbReference type="EMBL" id="CAF2024002.1"/>
    </source>
</evidence>
<dbReference type="InterPro" id="IPR040346">
    <property type="entry name" value="GEX1/Brambleberry"/>
</dbReference>
<dbReference type="Proteomes" id="UP000663834">
    <property type="component" value="Unassembled WGS sequence"/>
</dbReference>
<keyword evidence="1" id="KW-0812">Transmembrane</keyword>
<dbReference type="Proteomes" id="UP000681720">
    <property type="component" value="Unassembled WGS sequence"/>
</dbReference>
<dbReference type="EMBL" id="CAJOBG010001542">
    <property type="protein sequence ID" value="CAF3938308.1"/>
    <property type="molecule type" value="Genomic_DNA"/>
</dbReference>
<dbReference type="AlphaFoldDB" id="A0A816CQN3"/>
<dbReference type="Proteomes" id="UP000681967">
    <property type="component" value="Unassembled WGS sequence"/>
</dbReference>
<evidence type="ECO:0000313" key="9">
    <source>
        <dbReference type="EMBL" id="CAF3863816.1"/>
    </source>
</evidence>
<keyword evidence="12" id="KW-1185">Reference proteome</keyword>
<evidence type="ECO:0000313" key="3">
    <source>
        <dbReference type="EMBL" id="CAF1373183.1"/>
    </source>
</evidence>
<dbReference type="EMBL" id="CAJOBJ010000457">
    <property type="protein sequence ID" value="CAF3823927.1"/>
    <property type="molecule type" value="Genomic_DNA"/>
</dbReference>